<evidence type="ECO:0000313" key="3">
    <source>
        <dbReference type="EMBL" id="SEO88065.1"/>
    </source>
</evidence>
<dbReference type="SUPFAM" id="SSF55144">
    <property type="entry name" value="LigT-like"/>
    <property type="match status" value="1"/>
</dbReference>
<dbReference type="NCBIfam" id="TIGR02258">
    <property type="entry name" value="2_5_ligase"/>
    <property type="match status" value="1"/>
</dbReference>
<dbReference type="GO" id="GO:0008664">
    <property type="term" value="F:RNA 2',3'-cyclic 3'-phosphodiesterase activity"/>
    <property type="evidence" value="ECO:0007669"/>
    <property type="project" value="UniProtKB-EC"/>
</dbReference>
<proteinExistence type="inferred from homology"/>
<protein>
    <recommendedName>
        <fullName evidence="2">RNA 2',3'-cyclic phosphodiesterase</fullName>
        <shortName evidence="2">RNA 2',3'-CPDase</shortName>
        <ecNumber evidence="2">3.1.4.58</ecNumber>
    </recommendedName>
</protein>
<comment type="function">
    <text evidence="2">Hydrolyzes RNA 2',3'-cyclic phosphodiester to an RNA 2'-phosphomonoester.</text>
</comment>
<dbReference type="GO" id="GO:0004113">
    <property type="term" value="F:2',3'-cyclic-nucleotide 3'-phosphodiesterase activity"/>
    <property type="evidence" value="ECO:0007669"/>
    <property type="project" value="InterPro"/>
</dbReference>
<comment type="similarity">
    <text evidence="2">Belongs to the 2H phosphoesterase superfamily. ThpR family.</text>
</comment>
<evidence type="ECO:0000313" key="4">
    <source>
        <dbReference type="Proteomes" id="UP000198809"/>
    </source>
</evidence>
<dbReference type="PANTHER" id="PTHR35561:SF1">
    <property type="entry name" value="RNA 2',3'-CYCLIC PHOSPHODIESTERASE"/>
    <property type="match status" value="1"/>
</dbReference>
<dbReference type="STRING" id="1333845.SAMN04487895_113140"/>
<dbReference type="PANTHER" id="PTHR35561">
    <property type="entry name" value="RNA 2',3'-CYCLIC PHOSPHODIESTERASE"/>
    <property type="match status" value="1"/>
</dbReference>
<name>A0A1H8TB75_9BACL</name>
<dbReference type="HAMAP" id="MF_01940">
    <property type="entry name" value="RNA_CPDase"/>
    <property type="match status" value="1"/>
</dbReference>
<reference evidence="3 4" key="1">
    <citation type="submission" date="2016-10" db="EMBL/GenBank/DDBJ databases">
        <authorList>
            <person name="de Groot N.N."/>
        </authorList>
    </citation>
    <scope>NUCLEOTIDE SEQUENCE [LARGE SCALE GENOMIC DNA]</scope>
    <source>
        <strain evidence="3 4">CGMCC 1.10238</strain>
    </source>
</reference>
<evidence type="ECO:0000256" key="2">
    <source>
        <dbReference type="HAMAP-Rule" id="MF_01940"/>
    </source>
</evidence>
<dbReference type="InterPro" id="IPR009097">
    <property type="entry name" value="Cyclic_Pdiesterase"/>
</dbReference>
<dbReference type="EC" id="3.1.4.58" evidence="2"/>
<feature type="short sequence motif" description="HXTX 2" evidence="2">
    <location>
        <begin position="163"/>
        <end position="166"/>
    </location>
</feature>
<dbReference type="InterPro" id="IPR004175">
    <property type="entry name" value="RNA_CPDase"/>
</dbReference>
<dbReference type="Proteomes" id="UP000198809">
    <property type="component" value="Unassembled WGS sequence"/>
</dbReference>
<comment type="catalytic activity">
    <reaction evidence="2">
        <text>a 3'-end 2',3'-cyclophospho-ribonucleotide-RNA + H2O = a 3'-end 2'-phospho-ribonucleotide-RNA + H(+)</text>
        <dbReference type="Rhea" id="RHEA:11828"/>
        <dbReference type="Rhea" id="RHEA-COMP:10464"/>
        <dbReference type="Rhea" id="RHEA-COMP:17353"/>
        <dbReference type="ChEBI" id="CHEBI:15377"/>
        <dbReference type="ChEBI" id="CHEBI:15378"/>
        <dbReference type="ChEBI" id="CHEBI:83064"/>
        <dbReference type="ChEBI" id="CHEBI:173113"/>
        <dbReference type="EC" id="3.1.4.58"/>
    </reaction>
</comment>
<accession>A0A1H8TB75</accession>
<dbReference type="EMBL" id="FODH01000013">
    <property type="protein sequence ID" value="SEO88065.1"/>
    <property type="molecule type" value="Genomic_DNA"/>
</dbReference>
<feature type="short sequence motif" description="HXTX 1" evidence="2">
    <location>
        <begin position="76"/>
        <end position="79"/>
    </location>
</feature>
<feature type="active site" description="Proton donor" evidence="2">
    <location>
        <position position="76"/>
    </location>
</feature>
<dbReference type="Pfam" id="PF13563">
    <property type="entry name" value="2_5_RNA_ligase2"/>
    <property type="match status" value="1"/>
</dbReference>
<sequence length="224" mass="25241">MFPPNTKYSIKNIKSVEKGEMTMNDKVTVGMGGTASERLFTAVRLSPELRGAVGGMCRTLSRELSFAKWTHEEDYHITLQFLGDTDPRSIPELVSALKEAAADCRPFTLSLREAGIFGPPAAPRVLWAGVGGETDRLQELHNRIVAATLPLGFHAEERAYKPHVTLARKYRGERVFNSGHLNAFKQEADALHMSWRVEEWVLFVTRMHKKPMYEIVETLTISKK</sequence>
<dbReference type="AlphaFoldDB" id="A0A1H8TB75"/>
<gene>
    <name evidence="3" type="ORF">SAMN04487895_113140</name>
</gene>
<feature type="active site" description="Proton acceptor" evidence="2">
    <location>
        <position position="163"/>
    </location>
</feature>
<keyword evidence="3" id="KW-0436">Ligase</keyword>
<keyword evidence="1 2" id="KW-0378">Hydrolase</keyword>
<dbReference type="GO" id="GO:0016874">
    <property type="term" value="F:ligase activity"/>
    <property type="evidence" value="ECO:0007669"/>
    <property type="project" value="UniProtKB-KW"/>
</dbReference>
<dbReference type="Gene3D" id="3.90.1140.10">
    <property type="entry name" value="Cyclic phosphodiesterase"/>
    <property type="match status" value="1"/>
</dbReference>
<organism evidence="3 4">
    <name type="scientific">Paenibacillus sophorae</name>
    <dbReference type="NCBI Taxonomy" id="1333845"/>
    <lineage>
        <taxon>Bacteria</taxon>
        <taxon>Bacillati</taxon>
        <taxon>Bacillota</taxon>
        <taxon>Bacilli</taxon>
        <taxon>Bacillales</taxon>
        <taxon>Paenibacillaceae</taxon>
        <taxon>Paenibacillus</taxon>
    </lineage>
</organism>
<evidence type="ECO:0000256" key="1">
    <source>
        <dbReference type="ARBA" id="ARBA00022801"/>
    </source>
</evidence>